<dbReference type="RefSeq" id="WP_021919582.1">
    <property type="nucleotide sequence ID" value="NZ_CAKXKJ010000009.1"/>
</dbReference>
<dbReference type="GeneID" id="97994556"/>
<sequence>MDFSLMDDLNHFFDVFNTRTENSLKKNLPPESADIASKAVSEEVKLLREVVLFWIEEHLNR</sequence>
<organism evidence="1 2">
    <name type="scientific">Evtepia gabavorous</name>
    <dbReference type="NCBI Taxonomy" id="2211183"/>
    <lineage>
        <taxon>Bacteria</taxon>
        <taxon>Bacillati</taxon>
        <taxon>Bacillota</taxon>
        <taxon>Clostridia</taxon>
        <taxon>Eubacteriales</taxon>
        <taxon>Evtepia</taxon>
    </lineage>
</organism>
<evidence type="ECO:0000313" key="2">
    <source>
        <dbReference type="Proteomes" id="UP000260649"/>
    </source>
</evidence>
<name>A0A3E2B630_9FIRM</name>
<dbReference type="AlphaFoldDB" id="A0A3E2B630"/>
<gene>
    <name evidence="1" type="ORF">DV520_02235</name>
</gene>
<dbReference type="EMBL" id="QQRQ01000002">
    <property type="protein sequence ID" value="RFT07483.1"/>
    <property type="molecule type" value="Genomic_DNA"/>
</dbReference>
<dbReference type="Proteomes" id="UP000260649">
    <property type="component" value="Unassembled WGS sequence"/>
</dbReference>
<accession>A0A3E2B630</accession>
<proteinExistence type="predicted"/>
<protein>
    <submittedName>
        <fullName evidence="1">Uncharacterized protein</fullName>
    </submittedName>
</protein>
<reference evidence="1 2" key="1">
    <citation type="submission" date="2018-07" db="EMBL/GenBank/DDBJ databases">
        <title>GABA Modulating Bacteria of the Human Gut Microbiota.</title>
        <authorList>
            <person name="Strandwitz P."/>
            <person name="Kim K.H."/>
            <person name="Terekhova D."/>
            <person name="Liu J.K."/>
            <person name="Sharma A."/>
            <person name="Levering J."/>
            <person name="Mcdonald D."/>
            <person name="Dietrich D."/>
            <person name="Ramadhar T.R."/>
            <person name="Lekbua A."/>
            <person name="Mroue N."/>
            <person name="Liston C."/>
            <person name="Stewart E.J."/>
            <person name="Dubin M.J."/>
            <person name="Zengler K."/>
            <person name="Knight R."/>
            <person name="Gilbert J.A."/>
            <person name="Clardy J."/>
            <person name="Lewis K."/>
        </authorList>
    </citation>
    <scope>NUCLEOTIDE SEQUENCE [LARGE SCALE GENOMIC DNA]</scope>
    <source>
        <strain evidence="1 2">KLE1738</strain>
    </source>
</reference>
<evidence type="ECO:0000313" key="1">
    <source>
        <dbReference type="EMBL" id="RFT07483.1"/>
    </source>
</evidence>
<comment type="caution">
    <text evidence="1">The sequence shown here is derived from an EMBL/GenBank/DDBJ whole genome shotgun (WGS) entry which is preliminary data.</text>
</comment>
<keyword evidence="2" id="KW-1185">Reference proteome</keyword>